<proteinExistence type="inferred from homology"/>
<evidence type="ECO:0000256" key="14">
    <source>
        <dbReference type="ARBA" id="ARBA00023180"/>
    </source>
</evidence>
<dbReference type="KEGG" id="vg:80533463"/>
<evidence type="ECO:0000256" key="7">
    <source>
        <dbReference type="ARBA" id="ARBA00022844"/>
    </source>
</evidence>
<evidence type="ECO:0000259" key="18">
    <source>
        <dbReference type="Pfam" id="PF00606"/>
    </source>
</evidence>
<keyword evidence="10 17" id="KW-1133">Transmembrane helix</keyword>
<keyword evidence="22" id="KW-1185">Reference proteome</keyword>
<evidence type="ECO:0000259" key="20">
    <source>
        <dbReference type="Pfam" id="PF17417"/>
    </source>
</evidence>
<feature type="domain" description="Herpesvirus Glycoprotein B PH-like" evidence="19">
    <location>
        <begin position="92"/>
        <end position="299"/>
    </location>
</feature>
<keyword evidence="2" id="KW-0945">Host-virus interaction</keyword>
<keyword evidence="12 17" id="KW-0472">Membrane</keyword>
<keyword evidence="11" id="KW-1039">Host endosome</keyword>
<feature type="compositionally biased region" description="Low complexity" evidence="16">
    <location>
        <begin position="420"/>
        <end position="430"/>
    </location>
</feature>
<evidence type="ECO:0000256" key="13">
    <source>
        <dbReference type="ARBA" id="ARBA00023157"/>
    </source>
</evidence>
<feature type="domain" description="Herpesvirus glycoprotein B ectodomain C-terminal" evidence="18">
    <location>
        <begin position="465"/>
        <end position="687"/>
    </location>
</feature>
<reference evidence="21 22" key="1">
    <citation type="submission" date="2003-08" db="EMBL/GenBank/DDBJ databases">
        <title>Phylogenetic relationships in the Lymphocryptovirus genus of the Gammaherpesvirinae.</title>
        <authorList>
            <person name="Gerner C.S."/>
            <person name="Dolan A."/>
            <person name="McGeoch D.J."/>
        </authorList>
    </citation>
    <scope>NUCLEOTIDE SEQUENCE [LARGE SCALE GENOMIC DNA]</scope>
</reference>
<feature type="compositionally biased region" description="Pro residues" evidence="16">
    <location>
        <begin position="407"/>
        <end position="419"/>
    </location>
</feature>
<evidence type="ECO:0000256" key="2">
    <source>
        <dbReference type="ARBA" id="ARBA00022581"/>
    </source>
</evidence>
<dbReference type="Gene3D" id="6.10.250.3280">
    <property type="match status" value="1"/>
</dbReference>
<keyword evidence="7" id="KW-0946">Virion</keyword>
<dbReference type="InterPro" id="IPR038631">
    <property type="entry name" value="Glycoprot_B_PH2_sf"/>
</dbReference>
<keyword evidence="14" id="KW-0325">Glycoprotein</keyword>
<dbReference type="GO" id="GO:0046718">
    <property type="term" value="P:symbiont entry into host cell"/>
    <property type="evidence" value="ECO:0007669"/>
    <property type="project" value="UniProtKB-KW"/>
</dbReference>
<evidence type="ECO:0000256" key="4">
    <source>
        <dbReference type="ARBA" id="ARBA00022729"/>
    </source>
</evidence>
<feature type="domain" description="Herpesvirus Glycoprotein B PH-like" evidence="20">
    <location>
        <begin position="301"/>
        <end position="396"/>
    </location>
</feature>
<gene>
    <name evidence="21" type="primary">gB</name>
</gene>
<feature type="transmembrane region" description="Helical" evidence="17">
    <location>
        <begin position="741"/>
        <end position="760"/>
    </location>
</feature>
<dbReference type="Pfam" id="PF17416">
    <property type="entry name" value="Glycoprot_B_PH1"/>
    <property type="match status" value="1"/>
</dbReference>
<evidence type="ECO:0000313" key="22">
    <source>
        <dbReference type="Proteomes" id="UP000325376"/>
    </source>
</evidence>
<dbReference type="InterPro" id="IPR055341">
    <property type="entry name" value="Glycoprotein_B_ecto_C"/>
</dbReference>
<evidence type="ECO:0000256" key="17">
    <source>
        <dbReference type="SAM" id="Phobius"/>
    </source>
</evidence>
<keyword evidence="4" id="KW-0732">Signal</keyword>
<keyword evidence="1" id="KW-1032">Host cell membrane</keyword>
<feature type="region of interest" description="Disordered" evidence="16">
    <location>
        <begin position="830"/>
        <end position="865"/>
    </location>
</feature>
<keyword evidence="6" id="KW-1040">Host Golgi apparatus</keyword>
<evidence type="ECO:0000256" key="12">
    <source>
        <dbReference type="ARBA" id="ARBA00023136"/>
    </source>
</evidence>
<dbReference type="InterPro" id="IPR035381">
    <property type="entry name" value="Glycoprot_B_PH2"/>
</dbReference>
<evidence type="ECO:0000256" key="15">
    <source>
        <dbReference type="ARBA" id="ARBA00023296"/>
    </source>
</evidence>
<dbReference type="InterPro" id="IPR000234">
    <property type="entry name" value="Herpes_Glycoprot_B"/>
</dbReference>
<protein>
    <submittedName>
        <fullName evidence="21">Glycoprotein B</fullName>
    </submittedName>
</protein>
<evidence type="ECO:0000256" key="16">
    <source>
        <dbReference type="SAM" id="MobiDB-lite"/>
    </source>
</evidence>
<evidence type="ECO:0000256" key="11">
    <source>
        <dbReference type="ARBA" id="ARBA00023046"/>
    </source>
</evidence>
<name>Q70GK5_9GAMA</name>
<feature type="region of interest" description="Disordered" evidence="16">
    <location>
        <begin position="402"/>
        <end position="459"/>
    </location>
</feature>
<keyword evidence="5" id="KW-1161">Viral attachment to host cell</keyword>
<dbReference type="Gene3D" id="1.20.5.1890">
    <property type="match status" value="1"/>
</dbReference>
<evidence type="ECO:0000256" key="9">
    <source>
        <dbReference type="ARBA" id="ARBA00022879"/>
    </source>
</evidence>
<evidence type="ECO:0000259" key="19">
    <source>
        <dbReference type="Pfam" id="PF17416"/>
    </source>
</evidence>
<dbReference type="Pfam" id="PF00606">
    <property type="entry name" value="Glycoprotein_B"/>
    <property type="match status" value="1"/>
</dbReference>
<organism evidence="21 22">
    <name type="scientific">gorilline gammaherpesvirus 1</name>
    <dbReference type="NCBI Taxonomy" id="159604"/>
    <lineage>
        <taxon>Viruses</taxon>
        <taxon>Duplodnaviria</taxon>
        <taxon>Heunggongvirae</taxon>
        <taxon>Peploviricota</taxon>
        <taxon>Herviviricetes</taxon>
        <taxon>Herpesvirales</taxon>
        <taxon>Orthoherpesviridae</taxon>
        <taxon>Gammaherpesvirinae</taxon>
        <taxon>Lymphocryptovirus</taxon>
        <taxon>Lymphocryptovirus gorillinegamma1</taxon>
    </lineage>
</organism>
<keyword evidence="9" id="KW-0261">Viral envelope protein</keyword>
<keyword evidence="3 17" id="KW-0812">Transmembrane</keyword>
<evidence type="ECO:0000256" key="6">
    <source>
        <dbReference type="ARBA" id="ARBA00022812"/>
    </source>
</evidence>
<accession>Q70GK5</accession>
<evidence type="ECO:0000256" key="3">
    <source>
        <dbReference type="ARBA" id="ARBA00022692"/>
    </source>
</evidence>
<dbReference type="GO" id="GO:0019062">
    <property type="term" value="P:virion attachment to host cell"/>
    <property type="evidence" value="ECO:0007669"/>
    <property type="project" value="UniProtKB-KW"/>
</dbReference>
<dbReference type="GO" id="GO:0019031">
    <property type="term" value="C:viral envelope"/>
    <property type="evidence" value="ECO:0007669"/>
    <property type="project" value="UniProtKB-KW"/>
</dbReference>
<dbReference type="Pfam" id="PF17417">
    <property type="entry name" value="Glycoprot_B_PH2"/>
    <property type="match status" value="1"/>
</dbReference>
<feature type="compositionally biased region" description="Low complexity" evidence="16">
    <location>
        <begin position="438"/>
        <end position="454"/>
    </location>
</feature>
<evidence type="ECO:0000256" key="5">
    <source>
        <dbReference type="ARBA" id="ARBA00022804"/>
    </source>
</evidence>
<dbReference type="HAMAP" id="MF_04032">
    <property type="entry name" value="HSV_GB"/>
    <property type="match status" value="1"/>
</dbReference>
<keyword evidence="15" id="KW-1160">Virus entry into host cell</keyword>
<sequence length="865" mass="96854">MTPRRILSVGLLLATLVCRMWAQSPQQPGSDNAPPGTTVQPATARQQTNFPFRVCELSSHGDLFRFSSDIQCPSFGPQENHTEGLLMVFKDNIIPYSFKVRSYTKIVTNILVYNGWYADAVTNRHEEMYSVQSHETDQMDTIYQCYNSVRMTKEGVERVYVDGDGVNITVNLKPTGGLANGVRRYSSQTQLHDAPGWLLWTYRTRTTVNCMVTDMMAKSNSPFNFFVTTTGSTVEMSPFYNGTNKETFNEPVGSFHVRNEYKIVDYDNRGTVPTGERRAFLDKGTYTLSWKLENRTTYCPLQLWKTFESTIATETGKSIHFVTSEGTSSFVTNMTVGMALPEAFRCIEEQVNKTMTEKYEAVRDRYERGRENITYFLTSGGLLLAWLPLTPRSLATVKNLTELTTPTPSPGTSPMPPTTPAASGSRAASAVRRRRRQAASPTTPATRTQATAAPGNSFGTINNPATMQIQFAYDSLRRQINHMLGDLARAWCLEQKRQNMVLRELTKINPTTVMSGIYGRPVAAKRLGDVISVSQCVPVNQATVTLRKSMRVPGSETMCYSRPLVSFSFIKGTQTYEVLLGTDNEIFLTKKMTELCQATSQYYFQSGNEIHVYHDYHHFKTIELDGIATLQTFIALNTSLIENIDFASLELYSRDEQRASNVFDLEGIFREYNFQAQNIAGLRKDLDNAVSNNRNQFVDGLGELMDSLGGVGQAITNLVSTVGGLFSNLVSGFISFFKNPFGGMLILVVVAGVVFLVISLTRRTRQMSQQPVQMLYPGIDELARRHATGEDQNITPISKTELQSIVLALYEQNQEQKRAAQRAAKPSLASRALQAAKERMPGLRRRRYHDPETAAGLLEEAETEF</sequence>
<keyword evidence="13" id="KW-1015">Disulfide bond</keyword>
<dbReference type="Proteomes" id="UP000325376">
    <property type="component" value="Segment"/>
</dbReference>
<dbReference type="RefSeq" id="YP_010796086.1">
    <property type="nucleotide sequence ID" value="NC_075917.1"/>
</dbReference>
<dbReference type="Gene3D" id="2.30.30.1230">
    <property type="match status" value="1"/>
</dbReference>
<evidence type="ECO:0000256" key="8">
    <source>
        <dbReference type="ARBA" id="ARBA00022870"/>
    </source>
</evidence>
<dbReference type="Gene3D" id="2.30.29.100">
    <property type="match status" value="2"/>
</dbReference>
<dbReference type="GeneID" id="80533463"/>
<evidence type="ECO:0000256" key="10">
    <source>
        <dbReference type="ARBA" id="ARBA00022989"/>
    </source>
</evidence>
<evidence type="ECO:0000256" key="1">
    <source>
        <dbReference type="ARBA" id="ARBA00022511"/>
    </source>
</evidence>
<evidence type="ECO:0000313" key="21">
    <source>
        <dbReference type="EMBL" id="CAE46449.1"/>
    </source>
</evidence>
<dbReference type="SUPFAM" id="SSF161008">
    <property type="entry name" value="Viral glycoprotein ectodomain-like"/>
    <property type="match status" value="1"/>
</dbReference>
<keyword evidence="8" id="KW-1043">Host membrane</keyword>
<dbReference type="InterPro" id="IPR035377">
    <property type="entry name" value="Glycoprot_B_PH1"/>
</dbReference>
<dbReference type="EMBL" id="AJ581752">
    <property type="protein sequence ID" value="CAE46449.1"/>
    <property type="molecule type" value="Genomic_DNA"/>
</dbReference>